<dbReference type="Gene3D" id="2.60.40.2080">
    <property type="match status" value="1"/>
</dbReference>
<dbReference type="SUPFAM" id="SSF49785">
    <property type="entry name" value="Galactose-binding domain-like"/>
    <property type="match status" value="1"/>
</dbReference>
<dbReference type="SMART" id="SM00231">
    <property type="entry name" value="FA58C"/>
    <property type="match status" value="1"/>
</dbReference>
<dbReference type="CDD" id="cd00057">
    <property type="entry name" value="FA58C"/>
    <property type="match status" value="1"/>
</dbReference>
<dbReference type="FunCoup" id="D3BST9">
    <property type="interactions" value="5"/>
</dbReference>
<dbReference type="SUPFAM" id="SSF141086">
    <property type="entry name" value="Agglutinin HPA-like"/>
    <property type="match status" value="1"/>
</dbReference>
<dbReference type="GeneID" id="31366528"/>
<feature type="domain" description="F5/8 type C" evidence="1">
    <location>
        <begin position="1"/>
        <end position="148"/>
    </location>
</feature>
<dbReference type="STRING" id="670386.D3BST9"/>
<dbReference type="InParanoid" id="D3BST9"/>
<dbReference type="EMBL" id="ADBJ01000054">
    <property type="protein sequence ID" value="EFA75554.1"/>
    <property type="molecule type" value="Genomic_DNA"/>
</dbReference>
<dbReference type="InterPro" id="IPR008979">
    <property type="entry name" value="Galactose-bd-like_sf"/>
</dbReference>
<dbReference type="GO" id="GO:0098636">
    <property type="term" value="C:protein complex involved in cell adhesion"/>
    <property type="evidence" value="ECO:0007669"/>
    <property type="project" value="TreeGrafter"/>
</dbReference>
<dbReference type="GO" id="GO:0009986">
    <property type="term" value="C:cell surface"/>
    <property type="evidence" value="ECO:0007669"/>
    <property type="project" value="TreeGrafter"/>
</dbReference>
<keyword evidence="3" id="KW-1185">Reference proteome</keyword>
<protein>
    <submittedName>
        <fullName evidence="2">Discoidin II</fullName>
    </submittedName>
</protein>
<evidence type="ECO:0000313" key="3">
    <source>
        <dbReference type="Proteomes" id="UP000001396"/>
    </source>
</evidence>
<evidence type="ECO:0000259" key="1">
    <source>
        <dbReference type="PROSITE" id="PS50022"/>
    </source>
</evidence>
<dbReference type="FunFam" id="2.60.120.260:FF:000016">
    <property type="entry name" value="Contactin-associated protein-like 4 isoform 1"/>
    <property type="match status" value="1"/>
</dbReference>
<dbReference type="InterPro" id="IPR000421">
    <property type="entry name" value="FA58C"/>
</dbReference>
<dbReference type="InterPro" id="IPR019019">
    <property type="entry name" value="H-type_lectin_domain"/>
</dbReference>
<accession>D3BST9</accession>
<dbReference type="GO" id="GO:0030247">
    <property type="term" value="F:polysaccharide binding"/>
    <property type="evidence" value="ECO:0007669"/>
    <property type="project" value="TreeGrafter"/>
</dbReference>
<dbReference type="GO" id="GO:0045335">
    <property type="term" value="C:phagocytic vesicle"/>
    <property type="evidence" value="ECO:0007669"/>
    <property type="project" value="TreeGrafter"/>
</dbReference>
<dbReference type="PROSITE" id="PS01285">
    <property type="entry name" value="FA58C_1"/>
    <property type="match status" value="1"/>
</dbReference>
<dbReference type="GO" id="GO:0070492">
    <property type="term" value="F:oligosaccharide binding"/>
    <property type="evidence" value="ECO:0007669"/>
    <property type="project" value="TreeGrafter"/>
</dbReference>
<dbReference type="Pfam" id="PF09458">
    <property type="entry name" value="H_lectin"/>
    <property type="match status" value="1"/>
</dbReference>
<dbReference type="Pfam" id="PF00754">
    <property type="entry name" value="F5_F8_type_C"/>
    <property type="match status" value="1"/>
</dbReference>
<dbReference type="Proteomes" id="UP000001396">
    <property type="component" value="Unassembled WGS sequence"/>
</dbReference>
<dbReference type="OMA" id="DNGQMRW"/>
<evidence type="ECO:0000313" key="2">
    <source>
        <dbReference type="EMBL" id="EFA75554.1"/>
    </source>
</evidence>
<dbReference type="Gene3D" id="2.60.120.260">
    <property type="entry name" value="Galactose-binding domain-like"/>
    <property type="match status" value="1"/>
</dbReference>
<dbReference type="GO" id="GO:0046871">
    <property type="term" value="F:N-acetylgalactosamine binding"/>
    <property type="evidence" value="ECO:0007669"/>
    <property type="project" value="TreeGrafter"/>
</dbReference>
<dbReference type="InterPro" id="IPR037221">
    <property type="entry name" value="H-type_lectin_dom_sf"/>
</dbReference>
<dbReference type="AlphaFoldDB" id="D3BST9"/>
<reference evidence="2 3" key="1">
    <citation type="journal article" date="2011" name="Genome Res.">
        <title>Phylogeny-wide analysis of social amoeba genomes highlights ancient origins for complex intercellular communication.</title>
        <authorList>
            <person name="Heidel A.J."/>
            <person name="Lawal H.M."/>
            <person name="Felder M."/>
            <person name="Schilde C."/>
            <person name="Helps N.R."/>
            <person name="Tunggal B."/>
            <person name="Rivero F."/>
            <person name="John U."/>
            <person name="Schleicher M."/>
            <person name="Eichinger L."/>
            <person name="Platzer M."/>
            <person name="Noegel A.A."/>
            <person name="Schaap P."/>
            <person name="Gloeckner G."/>
        </authorList>
    </citation>
    <scope>NUCLEOTIDE SEQUENCE [LARGE SCALE GENOMIC DNA]</scope>
    <source>
        <strain evidence="3">ATCC 26659 / Pp 5 / PN500</strain>
    </source>
</reference>
<name>D3BST9_HETP5</name>
<proteinExistence type="predicted"/>
<organism evidence="2 3">
    <name type="scientific">Heterostelium pallidum (strain ATCC 26659 / Pp 5 / PN500)</name>
    <name type="common">Cellular slime mold</name>
    <name type="synonym">Polysphondylium pallidum</name>
    <dbReference type="NCBI Taxonomy" id="670386"/>
    <lineage>
        <taxon>Eukaryota</taxon>
        <taxon>Amoebozoa</taxon>
        <taxon>Evosea</taxon>
        <taxon>Eumycetozoa</taxon>
        <taxon>Dictyostelia</taxon>
        <taxon>Acytosteliales</taxon>
        <taxon>Acytosteliaceae</taxon>
        <taxon>Heterostelium</taxon>
    </lineage>
</organism>
<dbReference type="PROSITE" id="PS50022">
    <property type="entry name" value="FA58C_3"/>
    <property type="match status" value="1"/>
</dbReference>
<gene>
    <name evidence="2" type="primary">dscE</name>
    <name evidence="2" type="ORF">PPL_11059</name>
</gene>
<sequence>MAEIYGNKYGCLNVRSSSNWNANHSVEFGTLNYEKGNVITGNLSSSAWCALTNDAPNQFVTLSSTEPVEFIGVCTQGRGDADQWVTSYQVKYTLDGSNWVNGPSLNANNDRHTIVTNRFQTPIIARSIAIHPLTYFGHISMRFDAIFKTIVRAQNGSVNHSNSNLSSGMGPRDAEYKVVFPRAFPTGVTPVVSTSVQQIDANNQKNLRINIHAKDITNTGFTMVFSTWFDTILYDCVGSYVALVPPEIF</sequence>
<dbReference type="RefSeq" id="XP_020427688.1">
    <property type="nucleotide sequence ID" value="XM_020581818.1"/>
</dbReference>
<dbReference type="GO" id="GO:0098609">
    <property type="term" value="P:cell-cell adhesion"/>
    <property type="evidence" value="ECO:0007669"/>
    <property type="project" value="TreeGrafter"/>
</dbReference>
<comment type="caution">
    <text evidence="2">The sequence shown here is derived from an EMBL/GenBank/DDBJ whole genome shotgun (WGS) entry which is preliminary data.</text>
</comment>
<dbReference type="PANTHER" id="PTHR46938">
    <property type="entry name" value="DISCOIDIN-1 SUBUNIT A-RELATED-RELATED"/>
    <property type="match status" value="1"/>
</dbReference>
<dbReference type="InterPro" id="IPR052487">
    <property type="entry name" value="Galactose-binding_lectin"/>
</dbReference>